<accession>A0A7W9A1S6</accession>
<dbReference type="Pfam" id="PF00117">
    <property type="entry name" value="GATase"/>
    <property type="match status" value="1"/>
</dbReference>
<dbReference type="InterPro" id="IPR029062">
    <property type="entry name" value="Class_I_gatase-like"/>
</dbReference>
<dbReference type="PANTHER" id="PTHR42695">
    <property type="entry name" value="GLUTAMINE AMIDOTRANSFERASE YLR126C-RELATED"/>
    <property type="match status" value="1"/>
</dbReference>
<dbReference type="EMBL" id="JACIJB010000001">
    <property type="protein sequence ID" value="MBB5659819.1"/>
    <property type="molecule type" value="Genomic_DNA"/>
</dbReference>
<name>A0A7W9A1S6_9CAUL</name>
<dbReference type="InterPro" id="IPR044992">
    <property type="entry name" value="ChyE-like"/>
</dbReference>
<protein>
    <submittedName>
        <fullName evidence="2">GMP synthase-like glutamine amidotransferase</fullName>
    </submittedName>
</protein>
<dbReference type="SUPFAM" id="SSF52317">
    <property type="entry name" value="Class I glutamine amidotransferase-like"/>
    <property type="match status" value="1"/>
</dbReference>
<sequence length="234" mass="25689">MTETRKPRIAILETGAPPSDLSPEHGRYPQMFTRLLGDGFDTRSIDVRHSAPPRPGDFDGVIITGSPAGVYDGEPWIGRLLTWIAAARGQTRMVGICFGHQAMAQALGGRVEKSEKGWGVGLHRYRVEQAQPWMVPPRGQIAIPVSHQDQVVEKPAAARVILSSDFTPFAGLAWDDNAISMQCHPEFTPDFAAALAEGRRDRIGADRVDPALETLKGDNDREAVAGWLQTFLRR</sequence>
<evidence type="ECO:0000313" key="2">
    <source>
        <dbReference type="EMBL" id="MBB5659819.1"/>
    </source>
</evidence>
<comment type="caution">
    <text evidence="2">The sequence shown here is derived from an EMBL/GenBank/DDBJ whole genome shotgun (WGS) entry which is preliminary data.</text>
</comment>
<dbReference type="RefSeq" id="WP_123287163.1">
    <property type="nucleotide sequence ID" value="NZ_JACIJB010000001.1"/>
</dbReference>
<keyword evidence="2" id="KW-0315">Glutamine amidotransferase</keyword>
<dbReference type="AlphaFoldDB" id="A0A7W9A1S6"/>
<reference evidence="2 3" key="1">
    <citation type="submission" date="2020-08" db="EMBL/GenBank/DDBJ databases">
        <title>Genomic Encyclopedia of Type Strains, Phase IV (KMG-IV): sequencing the most valuable type-strain genomes for metagenomic binning, comparative biology and taxonomic classification.</title>
        <authorList>
            <person name="Goeker M."/>
        </authorList>
    </citation>
    <scope>NUCLEOTIDE SEQUENCE [LARGE SCALE GENOMIC DNA]</scope>
    <source>
        <strain evidence="2 3">DSM 24448</strain>
    </source>
</reference>
<dbReference type="CDD" id="cd01741">
    <property type="entry name" value="GATase1_1"/>
    <property type="match status" value="1"/>
</dbReference>
<evidence type="ECO:0000259" key="1">
    <source>
        <dbReference type="Pfam" id="PF00117"/>
    </source>
</evidence>
<dbReference type="InterPro" id="IPR017926">
    <property type="entry name" value="GATASE"/>
</dbReference>
<dbReference type="OrthoDB" id="9813383at2"/>
<dbReference type="GO" id="GO:0005829">
    <property type="term" value="C:cytosol"/>
    <property type="evidence" value="ECO:0007669"/>
    <property type="project" value="TreeGrafter"/>
</dbReference>
<feature type="domain" description="Glutamine amidotransferase" evidence="1">
    <location>
        <begin position="56"/>
        <end position="189"/>
    </location>
</feature>
<organism evidence="2 3">
    <name type="scientific">Brevundimonas halotolerans</name>
    <dbReference type="NCBI Taxonomy" id="69670"/>
    <lineage>
        <taxon>Bacteria</taxon>
        <taxon>Pseudomonadati</taxon>
        <taxon>Pseudomonadota</taxon>
        <taxon>Alphaproteobacteria</taxon>
        <taxon>Caulobacterales</taxon>
        <taxon>Caulobacteraceae</taxon>
        <taxon>Brevundimonas</taxon>
    </lineage>
</organism>
<gene>
    <name evidence="2" type="ORF">FHS65_000537</name>
</gene>
<keyword evidence="2" id="KW-0808">Transferase</keyword>
<evidence type="ECO:0000313" key="3">
    <source>
        <dbReference type="Proteomes" id="UP000548978"/>
    </source>
</evidence>
<dbReference type="PROSITE" id="PS51273">
    <property type="entry name" value="GATASE_TYPE_1"/>
    <property type="match status" value="1"/>
</dbReference>
<proteinExistence type="predicted"/>
<dbReference type="Gene3D" id="3.40.50.880">
    <property type="match status" value="1"/>
</dbReference>
<dbReference type="Proteomes" id="UP000548978">
    <property type="component" value="Unassembled WGS sequence"/>
</dbReference>
<dbReference type="PANTHER" id="PTHR42695:SF5">
    <property type="entry name" value="GLUTAMINE AMIDOTRANSFERASE YLR126C-RELATED"/>
    <property type="match status" value="1"/>
</dbReference>
<dbReference type="GO" id="GO:0016740">
    <property type="term" value="F:transferase activity"/>
    <property type="evidence" value="ECO:0007669"/>
    <property type="project" value="UniProtKB-KW"/>
</dbReference>
<keyword evidence="3" id="KW-1185">Reference proteome</keyword>